<evidence type="ECO:0000313" key="2">
    <source>
        <dbReference type="EMBL" id="BCO26133.1"/>
    </source>
</evidence>
<accession>A0ABN6D3F1</accession>
<dbReference type="SUPFAM" id="SSF56029">
    <property type="entry name" value="Monooxygenase (hydroxylase) regulatory protein"/>
    <property type="match status" value="1"/>
</dbReference>
<comment type="similarity">
    <text evidence="1">Belongs to the TmoD/XamoD family.</text>
</comment>
<dbReference type="Pfam" id="PF02406">
    <property type="entry name" value="MmoB_DmpM"/>
    <property type="match status" value="1"/>
</dbReference>
<dbReference type="InterPro" id="IPR003454">
    <property type="entry name" value="MOase_MmoB_DmpM"/>
</dbReference>
<keyword evidence="3" id="KW-1185">Reference proteome</keyword>
<evidence type="ECO:0000256" key="1">
    <source>
        <dbReference type="ARBA" id="ARBA00006313"/>
    </source>
</evidence>
<dbReference type="EMBL" id="AP024238">
    <property type="protein sequence ID" value="BCO26133.1"/>
    <property type="molecule type" value="Genomic_DNA"/>
</dbReference>
<organism evidence="2 3">
    <name type="scientific">Rhodoferax lithotrophicus</name>
    <dbReference type="NCBI Taxonomy" id="2798804"/>
    <lineage>
        <taxon>Bacteria</taxon>
        <taxon>Pseudomonadati</taxon>
        <taxon>Pseudomonadota</taxon>
        <taxon>Betaproteobacteria</taxon>
        <taxon>Burkholderiales</taxon>
        <taxon>Comamonadaceae</taxon>
        <taxon>Rhodoferax</taxon>
    </lineage>
</organism>
<dbReference type="Gene3D" id="3.90.56.10">
    <property type="entry name" value="Monooxygenase component MmoB/DmpM"/>
    <property type="match status" value="1"/>
</dbReference>
<dbReference type="RefSeq" id="WP_223909230.1">
    <property type="nucleotide sequence ID" value="NZ_AP024238.1"/>
</dbReference>
<dbReference type="InterPro" id="IPR036889">
    <property type="entry name" value="mOase_MmoB_DmpM_sf"/>
</dbReference>
<evidence type="ECO:0000313" key="3">
    <source>
        <dbReference type="Proteomes" id="UP000824366"/>
    </source>
</evidence>
<protein>
    <submittedName>
        <fullName evidence="2">Phenol hydroxylase P2 protein</fullName>
    </submittedName>
</protein>
<name>A0ABN6D3F1_9BURK</name>
<reference evidence="2 3" key="1">
    <citation type="journal article" date="2021" name="Microbiol. Spectr.">
        <title>A Single Bacterium Capable of Oxidation and Reduction of Iron at Circumneutral pH.</title>
        <authorList>
            <person name="Kato S."/>
            <person name="Ohkuma M."/>
        </authorList>
    </citation>
    <scope>NUCLEOTIDE SEQUENCE [LARGE SCALE GENOMIC DNA]</scope>
    <source>
        <strain evidence="2 3">MIZ03</strain>
    </source>
</reference>
<sequence>MSNVFIAFQRNEETRSIVDAILADNPEAVVNMQPAMVRIDAPNTMVIRRSTVEEQMGRPFDLQELHVNLITLTGHIDETEDEFTLSWKH</sequence>
<proteinExistence type="inferred from homology"/>
<gene>
    <name evidence="2" type="ORF">MIZ03_1013</name>
</gene>
<dbReference type="Proteomes" id="UP000824366">
    <property type="component" value="Chromosome"/>
</dbReference>